<sequence>MIDKPNRDWTRDNSPKHWWQWPGITELLVVLGAFTVMLAGYAGLYWMVWGRWPAWS</sequence>
<keyword evidence="1" id="KW-1133">Transmembrane helix</keyword>
<proteinExistence type="predicted"/>
<gene>
    <name evidence="2" type="primary">2</name>
    <name evidence="2" type="ORF">PBI_ARIADNE_2</name>
</gene>
<dbReference type="GeneID" id="80005511"/>
<keyword evidence="1" id="KW-0812">Transmembrane</keyword>
<dbReference type="Proteomes" id="UP000424003">
    <property type="component" value="Segment"/>
</dbReference>
<keyword evidence="1" id="KW-0472">Membrane</keyword>
<feature type="transmembrane region" description="Helical" evidence="1">
    <location>
        <begin position="21"/>
        <end position="48"/>
    </location>
</feature>
<accession>A0A649VAN4</accession>
<keyword evidence="3" id="KW-1185">Reference proteome</keyword>
<dbReference type="EMBL" id="MN585986">
    <property type="protein sequence ID" value="QGJ89407.1"/>
    <property type="molecule type" value="Genomic_DNA"/>
</dbReference>
<organism evidence="2 3">
    <name type="scientific">Microbacterium phage Ariadne</name>
    <dbReference type="NCBI Taxonomy" id="2656546"/>
    <lineage>
        <taxon>Viruses</taxon>
        <taxon>Duplodnaviria</taxon>
        <taxon>Heunggongvirae</taxon>
        <taxon>Uroviricota</taxon>
        <taxon>Caudoviricetes</taxon>
        <taxon>Hodgkinviridae</taxon>
        <taxon>Metamorphoovirus</taxon>
        <taxon>Metamorphoovirus ariadne</taxon>
    </lineage>
</organism>
<protein>
    <submittedName>
        <fullName evidence="2">Uncharacterized protein</fullName>
    </submittedName>
</protein>
<reference evidence="2 3" key="1">
    <citation type="submission" date="2019-10" db="EMBL/GenBank/DDBJ databases">
        <authorList>
            <person name="Mahalingam V.A."/>
            <person name="Aull H.A."/>
            <person name="Garlena R.A."/>
            <person name="Russell D.A."/>
            <person name="Pope W.H."/>
            <person name="Jacobs-Sera D."/>
            <person name="Hatfull G.F."/>
        </authorList>
    </citation>
    <scope>NUCLEOTIDE SEQUENCE [LARGE SCALE GENOMIC DNA]</scope>
</reference>
<evidence type="ECO:0000256" key="1">
    <source>
        <dbReference type="SAM" id="Phobius"/>
    </source>
</evidence>
<name>A0A649VAN4_9CAUD</name>
<dbReference type="KEGG" id="vg:80005511"/>
<evidence type="ECO:0000313" key="2">
    <source>
        <dbReference type="EMBL" id="QGJ89407.1"/>
    </source>
</evidence>
<evidence type="ECO:0000313" key="3">
    <source>
        <dbReference type="Proteomes" id="UP000424003"/>
    </source>
</evidence>
<dbReference type="RefSeq" id="YP_010751838.1">
    <property type="nucleotide sequence ID" value="NC_073374.1"/>
</dbReference>